<dbReference type="PANTHER" id="PTHR42696">
    <property type="entry name" value="ASPARTATE AMMONIA-LYASE"/>
    <property type="match status" value="1"/>
</dbReference>
<dbReference type="HOGENOM" id="CLU_021594_4_1_12"/>
<dbReference type="GO" id="GO:0008797">
    <property type="term" value="F:aspartate ammonia-lyase activity"/>
    <property type="evidence" value="ECO:0007669"/>
    <property type="project" value="TreeGrafter"/>
</dbReference>
<dbReference type="STRING" id="573413.Spirs_1448"/>
<reference evidence="4 5" key="1">
    <citation type="journal article" date="2010" name="Stand. Genomic Sci.">
        <title>Complete genome sequence of Spirochaeta smaragdinae type strain (SEBR 4228).</title>
        <authorList>
            <person name="Mavromatis K."/>
            <person name="Yasawong M."/>
            <person name="Chertkov O."/>
            <person name="Lapidus A."/>
            <person name="Lucas S."/>
            <person name="Nolan M."/>
            <person name="Del Rio T.G."/>
            <person name="Tice H."/>
            <person name="Cheng J.F."/>
            <person name="Pitluck S."/>
            <person name="Liolios K."/>
            <person name="Ivanova N."/>
            <person name="Tapia R."/>
            <person name="Han C."/>
            <person name="Bruce D."/>
            <person name="Goodwin L."/>
            <person name="Pati A."/>
            <person name="Chen A."/>
            <person name="Palaniappan K."/>
            <person name="Land M."/>
            <person name="Hauser L."/>
            <person name="Chang Y.J."/>
            <person name="Jeffries C.D."/>
            <person name="Detter J.C."/>
            <person name="Rohde M."/>
            <person name="Brambilla E."/>
            <person name="Spring S."/>
            <person name="Goker M."/>
            <person name="Sikorski J."/>
            <person name="Woyke T."/>
            <person name="Bristow J."/>
            <person name="Eisen J.A."/>
            <person name="Markowitz V."/>
            <person name="Hugenholtz P."/>
            <person name="Klenk H.P."/>
            <person name="Kyrpides N.C."/>
        </authorList>
    </citation>
    <scope>NUCLEOTIDE SEQUENCE [LARGE SCALE GENOMIC DNA]</scope>
    <source>
        <strain evidence="5">DSM 11293 / JCM 15392 / SEBR 4228</strain>
    </source>
</reference>
<evidence type="ECO:0000256" key="1">
    <source>
        <dbReference type="ARBA" id="ARBA00023239"/>
    </source>
</evidence>
<dbReference type="eggNOG" id="COG0114">
    <property type="taxonomic scope" value="Bacteria"/>
</dbReference>
<dbReference type="EC" id="4.2.1.2" evidence="4"/>
<dbReference type="InterPro" id="IPR022761">
    <property type="entry name" value="Fumarate_lyase_N"/>
</dbReference>
<gene>
    <name evidence="4" type="ordered locus">Spirs_1448</name>
</gene>
<protein>
    <submittedName>
        <fullName evidence="4">Fumarate lyase</fullName>
        <ecNumber evidence="4">4.2.1.2</ecNumber>
    </submittedName>
</protein>
<name>E1R540_SEDSS</name>
<evidence type="ECO:0000313" key="5">
    <source>
        <dbReference type="Proteomes" id="UP000002318"/>
    </source>
</evidence>
<keyword evidence="5" id="KW-1185">Reference proteome</keyword>
<dbReference type="SUPFAM" id="SSF48557">
    <property type="entry name" value="L-aspartase-like"/>
    <property type="match status" value="1"/>
</dbReference>
<dbReference type="GO" id="GO:0006099">
    <property type="term" value="P:tricarboxylic acid cycle"/>
    <property type="evidence" value="ECO:0007669"/>
    <property type="project" value="InterPro"/>
</dbReference>
<dbReference type="PROSITE" id="PS00163">
    <property type="entry name" value="FUMARATE_LYASES"/>
    <property type="match status" value="1"/>
</dbReference>
<dbReference type="Gene3D" id="1.10.275.10">
    <property type="entry name" value="Fumarase/aspartase (N-terminal domain)"/>
    <property type="match status" value="1"/>
</dbReference>
<dbReference type="InterPro" id="IPR000362">
    <property type="entry name" value="Fumarate_lyase_fam"/>
</dbReference>
<dbReference type="Pfam" id="PF00206">
    <property type="entry name" value="Lyase_1"/>
    <property type="match status" value="1"/>
</dbReference>
<dbReference type="RefSeq" id="WP_013254039.1">
    <property type="nucleotide sequence ID" value="NC_014364.1"/>
</dbReference>
<dbReference type="InterPro" id="IPR018951">
    <property type="entry name" value="Fumarase_C_C"/>
</dbReference>
<dbReference type="NCBIfam" id="NF008909">
    <property type="entry name" value="PRK12273.1"/>
    <property type="match status" value="1"/>
</dbReference>
<dbReference type="Pfam" id="PF10415">
    <property type="entry name" value="FumaraseC_C"/>
    <property type="match status" value="1"/>
</dbReference>
<proteinExistence type="predicted"/>
<dbReference type="GO" id="GO:0005829">
    <property type="term" value="C:cytosol"/>
    <property type="evidence" value="ECO:0007669"/>
    <property type="project" value="TreeGrafter"/>
</dbReference>
<dbReference type="GO" id="GO:0004333">
    <property type="term" value="F:fumarate hydratase activity"/>
    <property type="evidence" value="ECO:0007669"/>
    <property type="project" value="UniProtKB-EC"/>
</dbReference>
<dbReference type="FunFam" id="1.10.275.10:FF:000001">
    <property type="entry name" value="Fumarate hydratase, mitochondrial"/>
    <property type="match status" value="1"/>
</dbReference>
<dbReference type="Proteomes" id="UP000002318">
    <property type="component" value="Chromosome"/>
</dbReference>
<dbReference type="PRINTS" id="PR00145">
    <property type="entry name" value="ARGSUCLYASE"/>
</dbReference>
<dbReference type="Gene3D" id="1.20.200.10">
    <property type="entry name" value="Fumarase/aspartase (Central domain)"/>
    <property type="match status" value="1"/>
</dbReference>
<feature type="domain" description="Fumarase C C-terminal" evidence="3">
    <location>
        <begin position="410"/>
        <end position="462"/>
    </location>
</feature>
<feature type="domain" description="Fumarate lyase N-terminal" evidence="2">
    <location>
        <begin position="16"/>
        <end position="344"/>
    </location>
</feature>
<organism evidence="4 5">
    <name type="scientific">Sediminispirochaeta smaragdinae (strain DSM 11293 / JCM 15392 / SEBR 4228)</name>
    <name type="common">Spirochaeta smaragdinae</name>
    <dbReference type="NCBI Taxonomy" id="573413"/>
    <lineage>
        <taxon>Bacteria</taxon>
        <taxon>Pseudomonadati</taxon>
        <taxon>Spirochaetota</taxon>
        <taxon>Spirochaetia</taxon>
        <taxon>Spirochaetales</taxon>
        <taxon>Spirochaetaceae</taxon>
        <taxon>Sediminispirochaeta</taxon>
    </lineage>
</organism>
<dbReference type="PRINTS" id="PR00149">
    <property type="entry name" value="FUMRATELYASE"/>
</dbReference>
<dbReference type="EMBL" id="CP002116">
    <property type="protein sequence ID" value="ADK80575.1"/>
    <property type="molecule type" value="Genomic_DNA"/>
</dbReference>
<dbReference type="FunFam" id="1.10.40.30:FF:000002">
    <property type="entry name" value="Fumarate hydratase class II"/>
    <property type="match status" value="1"/>
</dbReference>
<dbReference type="Gene3D" id="1.10.40.30">
    <property type="entry name" value="Fumarase/aspartase (C-terminal domain)"/>
    <property type="match status" value="1"/>
</dbReference>
<dbReference type="PANTHER" id="PTHR42696:SF2">
    <property type="entry name" value="ASPARTATE AMMONIA-LYASE"/>
    <property type="match status" value="1"/>
</dbReference>
<sequence length="466" mass="50390">MESKKGFRIEKDSMGEMLVPEHVYWGAQTARAVKNFTVSSRRIPEGLRLALGWIKEGAAVAHGELGTFPEAVCDAVEEAARELRRGKFADQFPIDLYQTGSGTSWNMNANEVVAARANELLGFPLGSRGPVHPNDTVNRGQSSNDVIPSAIQIASRLSAKCLARDLRYLAEAVETKAEESRDVIKLGRTHLQDAVPMTGFQELSAWADQLHQALRRLKALFPVLERIPLGGTAVGTGLNSSRNFADLTATHIAEGTGCPFVAMDRSFSAIAARDASLEYGDVLNALAVIIMKIAQDLRLLSSGPRAGLAEIRLPELQPGSSIMPGKVNPVIPEMAVQVAASVMGKHVSLTIACQNSPLQLNIMMPLIAGELLDSAEMLSRLCRSLADRCISGMSYDRQRCRDLIEGSLAMVTPLALEIGYEKAARIAKEAYASGRNVREVALKQSGLDSETVQRLLDPERMCGGVD</sequence>
<evidence type="ECO:0000259" key="3">
    <source>
        <dbReference type="Pfam" id="PF10415"/>
    </source>
</evidence>
<dbReference type="InterPro" id="IPR020557">
    <property type="entry name" value="Fumarate_lyase_CS"/>
</dbReference>
<evidence type="ECO:0000259" key="2">
    <source>
        <dbReference type="Pfam" id="PF00206"/>
    </source>
</evidence>
<accession>E1R540</accession>
<evidence type="ECO:0000313" key="4">
    <source>
        <dbReference type="EMBL" id="ADK80575.1"/>
    </source>
</evidence>
<dbReference type="FunFam" id="1.20.200.10:FF:000001">
    <property type="entry name" value="Fumarate hydratase, mitochondrial"/>
    <property type="match status" value="1"/>
</dbReference>
<dbReference type="InterPro" id="IPR008948">
    <property type="entry name" value="L-Aspartase-like"/>
</dbReference>
<dbReference type="GO" id="GO:0006531">
    <property type="term" value="P:aspartate metabolic process"/>
    <property type="evidence" value="ECO:0007669"/>
    <property type="project" value="TreeGrafter"/>
</dbReference>
<dbReference type="InterPro" id="IPR024083">
    <property type="entry name" value="Fumarase/histidase_N"/>
</dbReference>
<dbReference type="KEGG" id="ssm:Spirs_1448"/>
<dbReference type="AlphaFoldDB" id="E1R540"/>
<keyword evidence="1 4" id="KW-0456">Lyase</keyword>
<dbReference type="InterPro" id="IPR051546">
    <property type="entry name" value="Aspartate_Ammonia-Lyase"/>
</dbReference>